<organism evidence="2 3">
    <name type="scientific">Kaistella carnis</name>
    <dbReference type="NCBI Taxonomy" id="1241979"/>
    <lineage>
        <taxon>Bacteria</taxon>
        <taxon>Pseudomonadati</taxon>
        <taxon>Bacteroidota</taxon>
        <taxon>Flavobacteriia</taxon>
        <taxon>Flavobacteriales</taxon>
        <taxon>Weeksellaceae</taxon>
        <taxon>Chryseobacterium group</taxon>
        <taxon>Kaistella</taxon>
    </lineage>
</organism>
<accession>A0A3G8XHU2</accession>
<feature type="chain" id="PRO_5018191068" evidence="1">
    <location>
        <begin position="20"/>
        <end position="365"/>
    </location>
</feature>
<protein>
    <submittedName>
        <fullName evidence="2">OmpA family protein</fullName>
    </submittedName>
</protein>
<dbReference type="SUPFAM" id="SSF103647">
    <property type="entry name" value="TSP type-3 repeat"/>
    <property type="match status" value="1"/>
</dbReference>
<dbReference type="GO" id="GO:0005509">
    <property type="term" value="F:calcium ion binding"/>
    <property type="evidence" value="ECO:0007669"/>
    <property type="project" value="InterPro"/>
</dbReference>
<name>A0A3G8XHU2_9FLAO</name>
<proteinExistence type="predicted"/>
<dbReference type="InterPro" id="IPR028974">
    <property type="entry name" value="TSP_type-3_rpt"/>
</dbReference>
<dbReference type="Proteomes" id="UP000270185">
    <property type="component" value="Chromosome"/>
</dbReference>
<sequence length="365" mass="39927">MKLNLLLALALPIAMYSQSTDVGNTSDYPNQFTSGSANVHPFNNSSRMFRDWSISVGGGGAFLQAADVNSFYDGKVNFGYNAYISLDKQISHTFGMSLHYQMGKTNQKAMLPGAAGVAAGVATAWTEYNQVSILGDINFSNLLRRTDNNSTYRWALHGYGGIGLQGYKTLLLDNDMSRYSTSPKRIPIEIDQNIGLDTFFFEVGTGLKYNASKLIDVELRTMYIITGDDSFDGGGYGKNARPPYNAIAKGVSDNFFTVNLGLSFKLGKHEKHLAWVDPLQEINNRIYVLETTEPEFVVCESGDADNDGVCDDWDRQLDTPAGARVDGAGVALDMDLDGVIDLYDKCVTVPGPVENNGCPTNYKPQ</sequence>
<reference evidence="3" key="1">
    <citation type="submission" date="2018-11" db="EMBL/GenBank/DDBJ databases">
        <title>Proposal to divide the Flavobacteriaceae and reorganize its genera based on Amino Acid Identity values calculated from whole genome sequences.</title>
        <authorList>
            <person name="Nicholson A.C."/>
            <person name="Gulvik C.A."/>
            <person name="Whitney A.M."/>
            <person name="Humrighouse B.W."/>
            <person name="Bell M."/>
            <person name="Holmes B."/>
            <person name="Steigerwalt A.G."/>
            <person name="Villarma A."/>
            <person name="Sheth M."/>
            <person name="Batra D."/>
            <person name="Pryor J."/>
            <person name="Bernardet J.-F."/>
            <person name="Hugo C."/>
            <person name="Kampfer P."/>
            <person name="Newman J.D."/>
            <person name="McQuiston J.R."/>
        </authorList>
    </citation>
    <scope>NUCLEOTIDE SEQUENCE [LARGE SCALE GENOMIC DNA]</scope>
    <source>
        <strain evidence="3">G0081</strain>
    </source>
</reference>
<dbReference type="EMBL" id="CP034159">
    <property type="protein sequence ID" value="AZI33065.1"/>
    <property type="molecule type" value="Genomic_DNA"/>
</dbReference>
<evidence type="ECO:0000313" key="3">
    <source>
        <dbReference type="Proteomes" id="UP000270185"/>
    </source>
</evidence>
<keyword evidence="3" id="KW-1185">Reference proteome</keyword>
<feature type="signal peptide" evidence="1">
    <location>
        <begin position="1"/>
        <end position="19"/>
    </location>
</feature>
<keyword evidence="1" id="KW-0732">Signal</keyword>
<dbReference type="KEGG" id="ccas:EIB73_07705"/>
<evidence type="ECO:0000256" key="1">
    <source>
        <dbReference type="SAM" id="SignalP"/>
    </source>
</evidence>
<evidence type="ECO:0000313" key="2">
    <source>
        <dbReference type="EMBL" id="AZI33065.1"/>
    </source>
</evidence>
<dbReference type="OrthoDB" id="1522982at2"/>
<dbReference type="AlphaFoldDB" id="A0A3G8XHU2"/>
<dbReference type="RefSeq" id="WP_125024140.1">
    <property type="nucleotide sequence ID" value="NZ_CP034159.1"/>
</dbReference>
<gene>
    <name evidence="2" type="ORF">EIB73_07705</name>
</gene>